<dbReference type="Proteomes" id="UP000078084">
    <property type="component" value="Unassembled WGS sequence"/>
</dbReference>
<organism evidence="1 3">
    <name type="scientific">Kerstersia gyiorum</name>
    <dbReference type="NCBI Taxonomy" id="206506"/>
    <lineage>
        <taxon>Bacteria</taxon>
        <taxon>Pseudomonadati</taxon>
        <taxon>Pseudomonadota</taxon>
        <taxon>Betaproteobacteria</taxon>
        <taxon>Burkholderiales</taxon>
        <taxon>Alcaligenaceae</taxon>
        <taxon>Kerstersia</taxon>
    </lineage>
</organism>
<evidence type="ECO:0000313" key="3">
    <source>
        <dbReference type="Proteomes" id="UP000078084"/>
    </source>
</evidence>
<evidence type="ECO:0000313" key="1">
    <source>
        <dbReference type="EMBL" id="KKO70843.1"/>
    </source>
</evidence>
<reference evidence="2 4" key="2">
    <citation type="submission" date="2019-02" db="EMBL/GenBank/DDBJ databases">
        <title>Genomic Encyclopedia of Type Strains, Phase IV (KMG-IV): sequencing the most valuable type-strain genomes for metagenomic binning, comparative biology and taxonomic classification.</title>
        <authorList>
            <person name="Goeker M."/>
        </authorList>
    </citation>
    <scope>NUCLEOTIDE SEQUENCE [LARGE SCALE GENOMIC DNA]</scope>
    <source>
        <strain evidence="2 4">DSM 16618</strain>
    </source>
</reference>
<dbReference type="EMBL" id="SGWZ01000001">
    <property type="protein sequence ID" value="RZS73051.1"/>
    <property type="molecule type" value="Genomic_DNA"/>
</dbReference>
<dbReference type="Gene3D" id="3.30.70.2590">
    <property type="match status" value="1"/>
</dbReference>
<dbReference type="Pfam" id="PF03500">
    <property type="entry name" value="Cellsynth_D"/>
    <property type="match status" value="1"/>
</dbReference>
<dbReference type="GO" id="GO:0030244">
    <property type="term" value="P:cellulose biosynthetic process"/>
    <property type="evidence" value="ECO:0007669"/>
    <property type="project" value="InterPro"/>
</dbReference>
<dbReference type="InterPro" id="IPR038470">
    <property type="entry name" value="Cellsynth_D_sf"/>
</dbReference>
<accession>A0A171KPM6</accession>
<name>A0A171KPM6_9BURK</name>
<dbReference type="InterPro" id="IPR022798">
    <property type="entry name" value="BcsD_bac"/>
</dbReference>
<dbReference type="EMBL" id="LBNE01000011">
    <property type="protein sequence ID" value="KKO70843.1"/>
    <property type="molecule type" value="Genomic_DNA"/>
</dbReference>
<dbReference type="STRING" id="206506.AAV32_13935"/>
<reference evidence="1 3" key="1">
    <citation type="submission" date="2015-04" db="EMBL/GenBank/DDBJ databases">
        <title>Genome sequence of Kerstersia gyiorum CG1.</title>
        <authorList>
            <person name="Greninger A.L."/>
            <person name="Kozyreva V."/>
            <person name="Chaturvedi V."/>
        </authorList>
    </citation>
    <scope>NUCLEOTIDE SEQUENCE [LARGE SCALE GENOMIC DNA]</scope>
    <source>
        <strain evidence="1 3">CG1</strain>
    </source>
</reference>
<proteinExistence type="predicted"/>
<dbReference type="RefSeq" id="WP_068373483.1">
    <property type="nucleotide sequence ID" value="NZ_CBCSEB010000003.1"/>
</dbReference>
<evidence type="ECO:0000313" key="4">
    <source>
        <dbReference type="Proteomes" id="UP000292039"/>
    </source>
</evidence>
<protein>
    <submittedName>
        <fullName evidence="2">Cellulose synthase subunit D</fullName>
    </submittedName>
</protein>
<keyword evidence="3" id="KW-1185">Reference proteome</keyword>
<dbReference type="Proteomes" id="UP000292039">
    <property type="component" value="Unassembled WGS sequence"/>
</dbReference>
<comment type="caution">
    <text evidence="1">The sequence shown here is derived from an EMBL/GenBank/DDBJ whole genome shotgun (WGS) entry which is preliminary data.</text>
</comment>
<sequence>MEAKFVQYFRELQSEVSVRPLLEAFGNALSEQLGVADARVFARRVGQSFAESQPLGEATTLDALQNQMNLFWSQLKWGQTTLEETAGALRIVHRFSPLVAALGEKSASWSPAFLEGVYQQWFLSLRLDPRLMVKQASDIDVTGSVEFRLERAAQQAPARSPGLFR</sequence>
<evidence type="ECO:0000313" key="2">
    <source>
        <dbReference type="EMBL" id="RZS73051.1"/>
    </source>
</evidence>
<dbReference type="AlphaFoldDB" id="A0A171KPM6"/>
<dbReference type="GeneID" id="99728239"/>
<gene>
    <name evidence="1" type="ORF">AAV32_13935</name>
    <name evidence="2" type="ORF">EV679_0235</name>
</gene>